<keyword evidence="1" id="KW-0732">Signal</keyword>
<evidence type="ECO:0000259" key="2">
    <source>
        <dbReference type="PROSITE" id="PS50927"/>
    </source>
</evidence>
<dbReference type="EMBL" id="JAIOIV010000053">
    <property type="protein sequence ID" value="MBZ0155889.1"/>
    <property type="molecule type" value="Genomic_DNA"/>
</dbReference>
<dbReference type="InterPro" id="IPR052918">
    <property type="entry name" value="Motility_Chemotaxis_Reg"/>
</dbReference>
<evidence type="ECO:0000256" key="1">
    <source>
        <dbReference type="SAM" id="SignalP"/>
    </source>
</evidence>
<dbReference type="PANTHER" id="PTHR35580">
    <property type="entry name" value="CELL SURFACE GLYCOPROTEIN (S-LAYER PROTEIN)-LIKE PROTEIN"/>
    <property type="match status" value="1"/>
</dbReference>
<name>A0A953JBU2_9BACT</name>
<comment type="caution">
    <text evidence="3">The sequence shown here is derived from an EMBL/GenBank/DDBJ whole genome shotgun (WGS) entry which is preliminary data.</text>
</comment>
<reference evidence="3" key="2">
    <citation type="submission" date="2021-08" db="EMBL/GenBank/DDBJ databases">
        <authorList>
            <person name="Dalcin Martins P."/>
        </authorList>
    </citation>
    <scope>NUCLEOTIDE SEQUENCE</scope>
    <source>
        <strain evidence="3">MAG_39</strain>
    </source>
</reference>
<reference evidence="3" key="1">
    <citation type="journal article" date="2021" name="bioRxiv">
        <title>Unraveling nitrogen, sulfur and carbon metabolic pathways and microbial community transcriptional responses to substrate deprivation and toxicity stresses in a bioreactor mimicking anoxic brackish coastal sediment conditions.</title>
        <authorList>
            <person name="Martins P.D."/>
            <person name="Echeveste M.J."/>
            <person name="Arshad A."/>
            <person name="Kurth J."/>
            <person name="Ouboter H."/>
            <person name="Jetten M.S.M."/>
            <person name="Welte C.U."/>
        </authorList>
    </citation>
    <scope>NUCLEOTIDE SEQUENCE</scope>
    <source>
        <strain evidence="3">MAG_39</strain>
    </source>
</reference>
<dbReference type="Proteomes" id="UP000705867">
    <property type="component" value="Unassembled WGS sequence"/>
</dbReference>
<dbReference type="Pfam" id="PF06739">
    <property type="entry name" value="SBBP"/>
    <property type="match status" value="3"/>
</dbReference>
<evidence type="ECO:0000313" key="4">
    <source>
        <dbReference type="Proteomes" id="UP000705867"/>
    </source>
</evidence>
<feature type="domain" description="Bulb-type lectin" evidence="2">
    <location>
        <begin position="190"/>
        <end position="328"/>
    </location>
</feature>
<dbReference type="PANTHER" id="PTHR35580:SF1">
    <property type="entry name" value="PHYTASE-LIKE DOMAIN-CONTAINING PROTEIN"/>
    <property type="match status" value="1"/>
</dbReference>
<protein>
    <submittedName>
        <fullName evidence="3">SBBP repeat-containing protein</fullName>
    </submittedName>
</protein>
<dbReference type="AlphaFoldDB" id="A0A953JBU2"/>
<feature type="chain" id="PRO_5037200353" evidence="1">
    <location>
        <begin position="24"/>
        <end position="443"/>
    </location>
</feature>
<gene>
    <name evidence="3" type="ORF">K8I29_06700</name>
</gene>
<proteinExistence type="predicted"/>
<dbReference type="InterPro" id="IPR011042">
    <property type="entry name" value="6-blade_b-propeller_TolB-like"/>
</dbReference>
<evidence type="ECO:0000313" key="3">
    <source>
        <dbReference type="EMBL" id="MBZ0155889.1"/>
    </source>
</evidence>
<dbReference type="InterPro" id="IPR010620">
    <property type="entry name" value="SBBP_repeat"/>
</dbReference>
<dbReference type="Gene3D" id="2.120.10.30">
    <property type="entry name" value="TolB, C-terminal domain"/>
    <property type="match status" value="2"/>
</dbReference>
<dbReference type="SUPFAM" id="SSF50965">
    <property type="entry name" value="Galactose oxidase, central domain"/>
    <property type="match status" value="1"/>
</dbReference>
<dbReference type="InterPro" id="IPR001480">
    <property type="entry name" value="Bulb-type_lectin_dom"/>
</dbReference>
<sequence length="443" mass="46124">MKRALILSVLVLMALCAPLSVWAEVARYNSGGSDFARAIALGPSGNVYVTGQSCQSQTNCDYATVAYDRNLSRLWVARYSGPANGADNPSAIATDSAGNVYVTGESCESNGTNCDYATIAYDPNGNELWVARYNGLGNGSDSAHALAIGPSGTIYVTGGSYASKAYNDYATVAYDANGNELWVARYNGLANAHVSAQALAIGPSGTIYVTGWIEGTGTGYDYATIAYDSSGNELWAARYNGPGNGEDRAAALATDSSGNVYVTGRSYGSGTSFDYATVAYDPSGNELWVARYNGPGHRGDSAAALATDSSGNVYVTGRSYGGGTSFDYATIAYDPSGNELWVARYNGPANLQDHAAALAIGPSGNIYVTGYSTGSGTGWDYATIVYDPNGNERAVTRYNSPANGDQIATAMAIGPYGGIYITGYSSGTSYYDYLTVKYGGGSR</sequence>
<accession>A0A953JBU2</accession>
<organism evidence="3 4">
    <name type="scientific">Candidatus Nitrobium versatile</name>
    <dbReference type="NCBI Taxonomy" id="2884831"/>
    <lineage>
        <taxon>Bacteria</taxon>
        <taxon>Pseudomonadati</taxon>
        <taxon>Nitrospirota</taxon>
        <taxon>Nitrospiria</taxon>
        <taxon>Nitrospirales</taxon>
        <taxon>Nitrospiraceae</taxon>
        <taxon>Candidatus Nitrobium</taxon>
    </lineage>
</organism>
<feature type="signal peptide" evidence="1">
    <location>
        <begin position="1"/>
        <end position="23"/>
    </location>
</feature>
<dbReference type="PROSITE" id="PS50927">
    <property type="entry name" value="BULB_LECTIN"/>
    <property type="match status" value="1"/>
</dbReference>
<dbReference type="InterPro" id="IPR011043">
    <property type="entry name" value="Gal_Oxase/kelch_b-propeller"/>
</dbReference>